<gene>
    <name evidence="3" type="ORF">DN062_17420</name>
</gene>
<evidence type="ECO:0000256" key="2">
    <source>
        <dbReference type="SAM" id="SignalP"/>
    </source>
</evidence>
<dbReference type="PROSITE" id="PS50005">
    <property type="entry name" value="TPR"/>
    <property type="match status" value="3"/>
</dbReference>
<dbReference type="AlphaFoldDB" id="A0A364NHE7"/>
<comment type="caution">
    <text evidence="3">The sequence shown here is derived from an EMBL/GenBank/DDBJ whole genome shotgun (WGS) entry which is preliminary data.</text>
</comment>
<dbReference type="InterPro" id="IPR013360">
    <property type="entry name" value="Pilus_4_PilW"/>
</dbReference>
<dbReference type="Pfam" id="PF13424">
    <property type="entry name" value="TPR_12"/>
    <property type="match status" value="1"/>
</dbReference>
<dbReference type="PROSITE" id="PS51257">
    <property type="entry name" value="PROKAR_LIPOPROTEIN"/>
    <property type="match status" value="1"/>
</dbReference>
<dbReference type="Gene3D" id="1.25.40.10">
    <property type="entry name" value="Tetratricopeptide repeat domain"/>
    <property type="match status" value="1"/>
</dbReference>
<dbReference type="PANTHER" id="PTHR12558:SF13">
    <property type="entry name" value="CELL DIVISION CYCLE PROTEIN 27 HOMOLOG"/>
    <property type="match status" value="1"/>
</dbReference>
<dbReference type="Proteomes" id="UP000250744">
    <property type="component" value="Unassembled WGS sequence"/>
</dbReference>
<protein>
    <submittedName>
        <fullName evidence="3">Type IV pilus biogenesis/stability protein PilW</fullName>
    </submittedName>
</protein>
<dbReference type="SUPFAM" id="SSF81901">
    <property type="entry name" value="HCP-like"/>
    <property type="match status" value="1"/>
</dbReference>
<feature type="repeat" description="TPR" evidence="1">
    <location>
        <begin position="35"/>
        <end position="68"/>
    </location>
</feature>
<dbReference type="PROSITE" id="PS50293">
    <property type="entry name" value="TPR_REGION"/>
    <property type="match status" value="1"/>
</dbReference>
<name>A0A364NHE7_9GAMM</name>
<dbReference type="InterPro" id="IPR011990">
    <property type="entry name" value="TPR-like_helical_dom_sf"/>
</dbReference>
<sequence>MKVRFALVILIFFSFAGCVSQTVRQDATSSPDAALQAYTQLGLQYLQAGDTNNAKQSLQRAIAINERYAPAHNAMGLVFQYERENKLAEEYFKRSTQLDPDNSMHRNNYGAFLFSQQRYPEACVELQKAADDPFYSARAQAFENLGRCYRMIGRLSHAEEAFKRALELNRSRPFAQIELADLLLDNGNLPEAMQWFDRFRQMVDNRSAQHSPRSLWVGVRIARAERNPSQAATFGLLLRNLYPDSEEYRLFRESVN</sequence>
<feature type="signal peptide" evidence="2">
    <location>
        <begin position="1"/>
        <end position="16"/>
    </location>
</feature>
<dbReference type="PANTHER" id="PTHR12558">
    <property type="entry name" value="CELL DIVISION CYCLE 16,23,27"/>
    <property type="match status" value="1"/>
</dbReference>
<proteinExistence type="predicted"/>
<accession>A0A364NHE7</accession>
<dbReference type="Pfam" id="PF13181">
    <property type="entry name" value="TPR_8"/>
    <property type="match status" value="2"/>
</dbReference>
<feature type="repeat" description="TPR" evidence="1">
    <location>
        <begin position="69"/>
        <end position="102"/>
    </location>
</feature>
<reference evidence="3 4" key="1">
    <citation type="submission" date="2018-06" db="EMBL/GenBank/DDBJ databases">
        <title>Nitrincola tibetense sp. nov., isolated from Lake XuguoCo on Tibetan Plateau.</title>
        <authorList>
            <person name="Xing P."/>
        </authorList>
    </citation>
    <scope>NUCLEOTIDE SEQUENCE [LARGE SCALE GENOMIC DNA]</scope>
    <source>
        <strain evidence="4">xg18</strain>
    </source>
</reference>
<feature type="repeat" description="TPR" evidence="1">
    <location>
        <begin position="139"/>
        <end position="172"/>
    </location>
</feature>
<dbReference type="SMART" id="SM00028">
    <property type="entry name" value="TPR"/>
    <property type="match status" value="4"/>
</dbReference>
<keyword evidence="2" id="KW-0732">Signal</keyword>
<dbReference type="NCBIfam" id="TIGR02521">
    <property type="entry name" value="type_IV_pilW"/>
    <property type="match status" value="1"/>
</dbReference>
<dbReference type="InterPro" id="IPR019734">
    <property type="entry name" value="TPR_rpt"/>
</dbReference>
<evidence type="ECO:0000313" key="3">
    <source>
        <dbReference type="EMBL" id="RAU16548.1"/>
    </source>
</evidence>
<evidence type="ECO:0000313" key="4">
    <source>
        <dbReference type="Proteomes" id="UP000250744"/>
    </source>
</evidence>
<dbReference type="EMBL" id="QKRX01000021">
    <property type="protein sequence ID" value="RAU16548.1"/>
    <property type="molecule type" value="Genomic_DNA"/>
</dbReference>
<keyword evidence="4" id="KW-1185">Reference proteome</keyword>
<feature type="chain" id="PRO_5016891539" evidence="2">
    <location>
        <begin position="17"/>
        <end position="256"/>
    </location>
</feature>
<keyword evidence="1" id="KW-0802">TPR repeat</keyword>
<organism evidence="3 4">
    <name type="scientific">Nitrincola tibetensis</name>
    <dbReference type="NCBI Taxonomy" id="2219697"/>
    <lineage>
        <taxon>Bacteria</taxon>
        <taxon>Pseudomonadati</taxon>
        <taxon>Pseudomonadota</taxon>
        <taxon>Gammaproteobacteria</taxon>
        <taxon>Oceanospirillales</taxon>
        <taxon>Oceanospirillaceae</taxon>
        <taxon>Nitrincola</taxon>
    </lineage>
</organism>
<dbReference type="RefSeq" id="WP_112160574.1">
    <property type="nucleotide sequence ID" value="NZ_QKRX01000021.1"/>
</dbReference>
<evidence type="ECO:0000256" key="1">
    <source>
        <dbReference type="PROSITE-ProRule" id="PRU00339"/>
    </source>
</evidence>
<dbReference type="OrthoDB" id="129043at2"/>